<keyword evidence="1" id="KW-0040">ANK repeat</keyword>
<dbReference type="PANTHER" id="PTHR24147:SF64">
    <property type="entry name" value="ANKYRIN REPEAT DOMAIN-CONTAINING PROTEIN 19-RELATED"/>
    <property type="match status" value="1"/>
</dbReference>
<dbReference type="EMBL" id="LZPO01055302">
    <property type="protein sequence ID" value="OBS71927.1"/>
    <property type="molecule type" value="Genomic_DNA"/>
</dbReference>
<protein>
    <submittedName>
        <fullName evidence="2">Uncharacterized protein</fullName>
    </submittedName>
</protein>
<dbReference type="PANTHER" id="PTHR24147">
    <property type="entry name" value="ANKYRIN REPEAT DOMAIN 36-RELATED"/>
    <property type="match status" value="1"/>
</dbReference>
<dbReference type="SMART" id="SM00248">
    <property type="entry name" value="ANK"/>
    <property type="match status" value="3"/>
</dbReference>
<sequence>MDDDLEYDTLTIQEPRRARARWYTRLWPSCLGKGFLCCKKCRRVEFPLFLIGYDPVGQFQRAASVGDVASVERFISSQEYHINECDRRSRTSLHYACAHNHPEVATQRDNSECVSLLLMQGADVNLKDFSGDTALHHAVSSGNTEIASKLLDYNADIDMKTKVKIIQLHPQCTSSNDTQIHLSHAKAQAVSMNPFRLGLTPYKLALFEGNQEMVQFLIQNGANTHLVVKPN</sequence>
<dbReference type="SUPFAM" id="SSF48403">
    <property type="entry name" value="Ankyrin repeat"/>
    <property type="match status" value="1"/>
</dbReference>
<dbReference type="AlphaFoldDB" id="A0A1A6H2U4"/>
<keyword evidence="3" id="KW-1185">Reference proteome</keyword>
<name>A0A1A6H2U4_NEOLE</name>
<dbReference type="PRINTS" id="PR01415">
    <property type="entry name" value="ANKYRIN"/>
</dbReference>
<reference evidence="2 3" key="1">
    <citation type="submission" date="2016-06" db="EMBL/GenBank/DDBJ databases">
        <title>The Draft Genome Sequence and Annotation of the Desert Woodrat Neotoma lepida.</title>
        <authorList>
            <person name="Campbell M."/>
            <person name="Oakeson K.F."/>
            <person name="Yandell M."/>
            <person name="Halpert J.R."/>
            <person name="Dearing D."/>
        </authorList>
    </citation>
    <scope>NUCLEOTIDE SEQUENCE [LARGE SCALE GENOMIC DNA]</scope>
    <source>
        <strain evidence="2">417</strain>
        <tissue evidence="2">Liver</tissue>
    </source>
</reference>
<dbReference type="Proteomes" id="UP000092124">
    <property type="component" value="Unassembled WGS sequence"/>
</dbReference>
<dbReference type="PROSITE" id="PS50088">
    <property type="entry name" value="ANK_REPEAT"/>
    <property type="match status" value="3"/>
</dbReference>
<feature type="repeat" description="ANK" evidence="1">
    <location>
        <begin position="88"/>
        <end position="129"/>
    </location>
</feature>
<dbReference type="InterPro" id="IPR002110">
    <property type="entry name" value="Ankyrin_rpt"/>
</dbReference>
<evidence type="ECO:0000313" key="2">
    <source>
        <dbReference type="EMBL" id="OBS71927.1"/>
    </source>
</evidence>
<dbReference type="Pfam" id="PF12796">
    <property type="entry name" value="Ank_2"/>
    <property type="match status" value="1"/>
</dbReference>
<gene>
    <name evidence="2" type="ORF">A6R68_13495</name>
</gene>
<comment type="caution">
    <text evidence="2">The sequence shown here is derived from an EMBL/GenBank/DDBJ whole genome shotgun (WGS) entry which is preliminary data.</text>
</comment>
<feature type="repeat" description="ANK" evidence="1">
    <location>
        <begin position="130"/>
        <end position="162"/>
    </location>
</feature>
<dbReference type="Gene3D" id="1.25.40.20">
    <property type="entry name" value="Ankyrin repeat-containing domain"/>
    <property type="match status" value="1"/>
</dbReference>
<feature type="repeat" description="ANK" evidence="1">
    <location>
        <begin position="197"/>
        <end position="229"/>
    </location>
</feature>
<evidence type="ECO:0000256" key="1">
    <source>
        <dbReference type="PROSITE-ProRule" id="PRU00023"/>
    </source>
</evidence>
<dbReference type="PROSITE" id="PS50297">
    <property type="entry name" value="ANK_REP_REGION"/>
    <property type="match status" value="3"/>
</dbReference>
<dbReference type="Pfam" id="PF00023">
    <property type="entry name" value="Ank"/>
    <property type="match status" value="1"/>
</dbReference>
<feature type="non-terminal residue" evidence="2">
    <location>
        <position position="231"/>
    </location>
</feature>
<dbReference type="STRING" id="56216.A0A1A6H2U4"/>
<accession>A0A1A6H2U4</accession>
<dbReference type="InterPro" id="IPR050657">
    <property type="entry name" value="Ankyrin_repeat_domain"/>
</dbReference>
<dbReference type="InterPro" id="IPR036770">
    <property type="entry name" value="Ankyrin_rpt-contain_sf"/>
</dbReference>
<proteinExistence type="predicted"/>
<organism evidence="2 3">
    <name type="scientific">Neotoma lepida</name>
    <name type="common">Desert woodrat</name>
    <dbReference type="NCBI Taxonomy" id="56216"/>
    <lineage>
        <taxon>Eukaryota</taxon>
        <taxon>Metazoa</taxon>
        <taxon>Chordata</taxon>
        <taxon>Craniata</taxon>
        <taxon>Vertebrata</taxon>
        <taxon>Euteleostomi</taxon>
        <taxon>Mammalia</taxon>
        <taxon>Eutheria</taxon>
        <taxon>Euarchontoglires</taxon>
        <taxon>Glires</taxon>
        <taxon>Rodentia</taxon>
        <taxon>Myomorpha</taxon>
        <taxon>Muroidea</taxon>
        <taxon>Cricetidae</taxon>
        <taxon>Neotominae</taxon>
        <taxon>Neotoma</taxon>
    </lineage>
</organism>
<evidence type="ECO:0000313" key="3">
    <source>
        <dbReference type="Proteomes" id="UP000092124"/>
    </source>
</evidence>
<dbReference type="OrthoDB" id="9634830at2759"/>